<dbReference type="InterPro" id="IPR017907">
    <property type="entry name" value="Znf_RING_CS"/>
</dbReference>
<feature type="region of interest" description="Disordered" evidence="16">
    <location>
        <begin position="429"/>
        <end position="468"/>
    </location>
</feature>
<keyword evidence="3 18" id="KW-0808">Transferase</keyword>
<dbReference type="InterPro" id="IPR013083">
    <property type="entry name" value="Znf_RING/FYVE/PHD"/>
</dbReference>
<evidence type="ECO:0000256" key="8">
    <source>
        <dbReference type="ARBA" id="ARBA00023015"/>
    </source>
</evidence>
<feature type="region of interest" description="Disordered" evidence="16">
    <location>
        <begin position="1351"/>
        <end position="1374"/>
    </location>
</feature>
<evidence type="ECO:0000256" key="11">
    <source>
        <dbReference type="ARBA" id="ARBA00076856"/>
    </source>
</evidence>
<feature type="region of interest" description="Disordered" evidence="16">
    <location>
        <begin position="1149"/>
        <end position="1225"/>
    </location>
</feature>
<evidence type="ECO:0000256" key="10">
    <source>
        <dbReference type="ARBA" id="ARBA00071236"/>
    </source>
</evidence>
<dbReference type="Pfam" id="PF00097">
    <property type="entry name" value="zf-C3HC4"/>
    <property type="match status" value="1"/>
</dbReference>
<dbReference type="GO" id="GO:0008270">
    <property type="term" value="F:zinc ion binding"/>
    <property type="evidence" value="ECO:0007669"/>
    <property type="project" value="UniProtKB-KW"/>
</dbReference>
<feature type="region of interest" description="Disordered" evidence="16">
    <location>
        <begin position="21"/>
        <end position="79"/>
    </location>
</feature>
<keyword evidence="9" id="KW-0804">Transcription</keyword>
<comment type="catalytic activity">
    <reaction evidence="1">
        <text>S-ubiquitinyl-[E2 ubiquitin-conjugating enzyme]-L-cysteine + [acceptor protein]-L-lysine = [E2 ubiquitin-conjugating enzyme]-L-cysteine + N(6)-ubiquitinyl-[acceptor protein]-L-lysine.</text>
        <dbReference type="EC" id="2.3.2.27"/>
    </reaction>
</comment>
<feature type="region of interest" description="Disordered" evidence="16">
    <location>
        <begin position="736"/>
        <end position="759"/>
    </location>
</feature>
<evidence type="ECO:0000256" key="5">
    <source>
        <dbReference type="ARBA" id="ARBA00022771"/>
    </source>
</evidence>
<keyword evidence="4" id="KW-0479">Metal-binding</keyword>
<feature type="compositionally biased region" description="Low complexity" evidence="16">
    <location>
        <begin position="443"/>
        <end position="464"/>
    </location>
</feature>
<dbReference type="CDD" id="cd16574">
    <property type="entry name" value="RING-HC_Topors"/>
    <property type="match status" value="1"/>
</dbReference>
<comment type="caution">
    <text evidence="18">The sequence shown here is derived from an EMBL/GenBank/DDBJ whole genome shotgun (WGS) entry which is preliminary data.</text>
</comment>
<evidence type="ECO:0000256" key="7">
    <source>
        <dbReference type="ARBA" id="ARBA00022833"/>
    </source>
</evidence>
<feature type="region of interest" description="Disordered" evidence="16">
    <location>
        <begin position="1258"/>
        <end position="1288"/>
    </location>
</feature>
<evidence type="ECO:0000256" key="12">
    <source>
        <dbReference type="ARBA" id="ARBA00076940"/>
    </source>
</evidence>
<feature type="compositionally biased region" description="Basic and acidic residues" evidence="16">
    <location>
        <begin position="1155"/>
        <end position="1220"/>
    </location>
</feature>
<evidence type="ECO:0000256" key="1">
    <source>
        <dbReference type="ARBA" id="ARBA00000900"/>
    </source>
</evidence>
<feature type="compositionally biased region" description="Polar residues" evidence="16">
    <location>
        <begin position="1554"/>
        <end position="1565"/>
    </location>
</feature>
<evidence type="ECO:0000256" key="3">
    <source>
        <dbReference type="ARBA" id="ARBA00022679"/>
    </source>
</evidence>
<dbReference type="OrthoDB" id="365379at2759"/>
<feature type="compositionally biased region" description="Low complexity" evidence="16">
    <location>
        <begin position="657"/>
        <end position="666"/>
    </location>
</feature>
<evidence type="ECO:0000256" key="4">
    <source>
        <dbReference type="ARBA" id="ARBA00022723"/>
    </source>
</evidence>
<feature type="compositionally biased region" description="Basic and acidic residues" evidence="16">
    <location>
        <begin position="736"/>
        <end position="745"/>
    </location>
</feature>
<feature type="compositionally biased region" description="Polar residues" evidence="16">
    <location>
        <begin position="1574"/>
        <end position="1586"/>
    </location>
</feature>
<dbReference type="InterPro" id="IPR001841">
    <property type="entry name" value="Znf_RING"/>
</dbReference>
<feature type="compositionally biased region" description="Basic residues" evidence="16">
    <location>
        <begin position="532"/>
        <end position="554"/>
    </location>
</feature>
<keyword evidence="6" id="KW-0833">Ubl conjugation pathway</keyword>
<dbReference type="Pfam" id="PF26084">
    <property type="entry name" value="PWI_Topors"/>
    <property type="match status" value="1"/>
</dbReference>
<evidence type="ECO:0000256" key="9">
    <source>
        <dbReference type="ARBA" id="ARBA00023163"/>
    </source>
</evidence>
<feature type="region of interest" description="Disordered" evidence="16">
    <location>
        <begin position="1503"/>
        <end position="1586"/>
    </location>
</feature>
<evidence type="ECO:0000259" key="17">
    <source>
        <dbReference type="PROSITE" id="PS50089"/>
    </source>
</evidence>
<dbReference type="GO" id="GO:0061630">
    <property type="term" value="F:ubiquitin protein ligase activity"/>
    <property type="evidence" value="ECO:0007669"/>
    <property type="project" value="UniProtKB-EC"/>
</dbReference>
<dbReference type="InterPro" id="IPR058746">
    <property type="entry name" value="Znf_RING-type_Topors"/>
</dbReference>
<dbReference type="InterPro" id="IPR018957">
    <property type="entry name" value="Znf_C3HC4_RING-type"/>
</dbReference>
<feature type="compositionally biased region" description="Basic and acidic residues" evidence="16">
    <location>
        <begin position="40"/>
        <end position="56"/>
    </location>
</feature>
<evidence type="ECO:0000256" key="14">
    <source>
        <dbReference type="ARBA" id="ARBA00079184"/>
    </source>
</evidence>
<evidence type="ECO:0000256" key="16">
    <source>
        <dbReference type="SAM" id="MobiDB-lite"/>
    </source>
</evidence>
<dbReference type="FunFam" id="3.30.40.10:FF:000136">
    <property type="entry name" value="E3 ubiquitin-protein ligase Topors"/>
    <property type="match status" value="1"/>
</dbReference>
<evidence type="ECO:0000256" key="6">
    <source>
        <dbReference type="ARBA" id="ARBA00022786"/>
    </source>
</evidence>
<dbReference type="PROSITE" id="PS50089">
    <property type="entry name" value="ZF_RING_2"/>
    <property type="match status" value="1"/>
</dbReference>
<feature type="compositionally biased region" description="Basic and acidic residues" evidence="16">
    <location>
        <begin position="1264"/>
        <end position="1281"/>
    </location>
</feature>
<feature type="compositionally biased region" description="Polar residues" evidence="16">
    <location>
        <begin position="1358"/>
        <end position="1374"/>
    </location>
</feature>
<feature type="compositionally biased region" description="Basic and acidic residues" evidence="16">
    <location>
        <begin position="1517"/>
        <end position="1537"/>
    </location>
</feature>
<keyword evidence="18" id="KW-0012">Acyltransferase</keyword>
<dbReference type="PANTHER" id="PTHR46077:SF1">
    <property type="entry name" value="TOP1 BINDING ARGININE_SERINE RICH PROTEIN, E3 UBIQUITIN LIGASE"/>
    <property type="match status" value="1"/>
</dbReference>
<keyword evidence="19" id="KW-1185">Reference proteome</keyword>
<organism evidence="18 19">
    <name type="scientific">Mytilus edulis</name>
    <name type="common">Blue mussel</name>
    <dbReference type="NCBI Taxonomy" id="6550"/>
    <lineage>
        <taxon>Eukaryota</taxon>
        <taxon>Metazoa</taxon>
        <taxon>Spiralia</taxon>
        <taxon>Lophotrochozoa</taxon>
        <taxon>Mollusca</taxon>
        <taxon>Bivalvia</taxon>
        <taxon>Autobranchia</taxon>
        <taxon>Pteriomorphia</taxon>
        <taxon>Mytilida</taxon>
        <taxon>Mytiloidea</taxon>
        <taxon>Mytilidae</taxon>
        <taxon>Mytilinae</taxon>
        <taxon>Mytilus</taxon>
    </lineage>
</organism>
<evidence type="ECO:0000313" key="19">
    <source>
        <dbReference type="Proteomes" id="UP000683360"/>
    </source>
</evidence>
<feature type="compositionally biased region" description="Basic residues" evidence="16">
    <location>
        <begin position="667"/>
        <end position="678"/>
    </location>
</feature>
<dbReference type="GO" id="GO:0006513">
    <property type="term" value="P:protein monoubiquitination"/>
    <property type="evidence" value="ECO:0007669"/>
    <property type="project" value="TreeGrafter"/>
</dbReference>
<gene>
    <name evidence="18" type="ORF">MEDL_23793</name>
</gene>
<dbReference type="GO" id="GO:0000209">
    <property type="term" value="P:protein polyubiquitination"/>
    <property type="evidence" value="ECO:0007669"/>
    <property type="project" value="TreeGrafter"/>
</dbReference>
<dbReference type="SUPFAM" id="SSF57850">
    <property type="entry name" value="RING/U-box"/>
    <property type="match status" value="1"/>
</dbReference>
<keyword evidence="8" id="KW-0805">Transcription regulation</keyword>
<dbReference type="Gene3D" id="3.30.40.10">
    <property type="entry name" value="Zinc/RING finger domain, C3HC4 (zinc finger)"/>
    <property type="match status" value="1"/>
</dbReference>
<feature type="compositionally biased region" description="Polar residues" evidence="16">
    <location>
        <begin position="749"/>
        <end position="758"/>
    </location>
</feature>
<evidence type="ECO:0000256" key="15">
    <source>
        <dbReference type="PROSITE-ProRule" id="PRU00175"/>
    </source>
</evidence>
<evidence type="ECO:0000256" key="2">
    <source>
        <dbReference type="ARBA" id="ARBA00012483"/>
    </source>
</evidence>
<evidence type="ECO:0000313" key="18">
    <source>
        <dbReference type="EMBL" id="CAG2209660.1"/>
    </source>
</evidence>
<dbReference type="PROSITE" id="PS00518">
    <property type="entry name" value="ZF_RING_1"/>
    <property type="match status" value="1"/>
</dbReference>
<dbReference type="InterPro" id="IPR058745">
    <property type="entry name" value="PWI_Topors"/>
</dbReference>
<feature type="domain" description="RING-type" evidence="17">
    <location>
        <begin position="84"/>
        <end position="123"/>
    </location>
</feature>
<feature type="compositionally biased region" description="Basic residues" evidence="16">
    <location>
        <begin position="595"/>
        <end position="619"/>
    </location>
</feature>
<feature type="compositionally biased region" description="Basic and acidic residues" evidence="16">
    <location>
        <begin position="21"/>
        <end position="32"/>
    </location>
</feature>
<dbReference type="EC" id="2.3.2.27" evidence="2"/>
<keyword evidence="5 15" id="KW-0863">Zinc-finger</keyword>
<feature type="compositionally biased region" description="Low complexity" evidence="16">
    <location>
        <begin position="1539"/>
        <end position="1553"/>
    </location>
</feature>
<dbReference type="PANTHER" id="PTHR46077">
    <property type="entry name" value="E3 UBIQUITIN-PROTEIN LIGASE TOPORS"/>
    <property type="match status" value="1"/>
</dbReference>
<name>A0A8S3RT29_MYTED</name>
<feature type="region of interest" description="Disordered" evidence="16">
    <location>
        <begin position="830"/>
        <end position="852"/>
    </location>
</feature>
<evidence type="ECO:0000256" key="13">
    <source>
        <dbReference type="ARBA" id="ARBA00079040"/>
    </source>
</evidence>
<accession>A0A8S3RT29</accession>
<dbReference type="SMART" id="SM00184">
    <property type="entry name" value="RING"/>
    <property type="match status" value="1"/>
</dbReference>
<feature type="compositionally biased region" description="Polar residues" evidence="16">
    <location>
        <begin position="1503"/>
        <end position="1516"/>
    </location>
</feature>
<feature type="compositionally biased region" description="Polar residues" evidence="16">
    <location>
        <begin position="570"/>
        <end position="583"/>
    </location>
</feature>
<feature type="compositionally biased region" description="Basic residues" evidence="16">
    <location>
        <begin position="507"/>
        <end position="521"/>
    </location>
</feature>
<feature type="compositionally biased region" description="Basic and acidic residues" evidence="16">
    <location>
        <begin position="522"/>
        <end position="531"/>
    </location>
</feature>
<dbReference type="Proteomes" id="UP000683360">
    <property type="component" value="Unassembled WGS sequence"/>
</dbReference>
<keyword evidence="7" id="KW-0862">Zinc</keyword>
<feature type="region of interest" description="Disordered" evidence="16">
    <location>
        <begin position="657"/>
        <end position="678"/>
    </location>
</feature>
<protein>
    <recommendedName>
        <fullName evidence="10">E3 ubiquitin-protein ligase Topors</fullName>
        <ecNumber evidence="2">2.3.2.27</ecNumber>
    </recommendedName>
    <alternativeName>
        <fullName evidence="11">RING-type E3 ubiquitin transferase Topors</fullName>
    </alternativeName>
    <alternativeName>
        <fullName evidence="13">SUMO1-protein E3 ligase Topors</fullName>
    </alternativeName>
    <alternativeName>
        <fullName evidence="12">Topoisomerase I-binding RING finger protein</fullName>
    </alternativeName>
    <alternativeName>
        <fullName evidence="14">Topoisomerase I-binding arginine/serine-rich protein</fullName>
    </alternativeName>
</protein>
<feature type="region of interest" description="Disordered" evidence="16">
    <location>
        <begin position="507"/>
        <end position="620"/>
    </location>
</feature>
<reference evidence="18" key="1">
    <citation type="submission" date="2021-03" db="EMBL/GenBank/DDBJ databases">
        <authorList>
            <person name="Bekaert M."/>
        </authorList>
    </citation>
    <scope>NUCLEOTIDE SEQUENCE</scope>
</reference>
<sequence length="1614" mass="182320">MVSASALFSLFAWYKFNMEKESKKAKSQDGERRKRKRTSSKKDEKKSRGKQKKIDESSDACNSQENQQDKEGGSPSRPTSPENCSICLGDLQNKSFTDSCFHMFCFVCLKEWSKVKAECPLCKQKFKNIIYNVNSYEKFDRYNIEEEANKSRWERDGTRFRYRTTLTFERRLTIGPEHNYNQPIARPSNVTTRSHWRRHREPATSEFRRRIYTNGMQAEEVTDRRLRVRDTTPNFYRQNPATMHRLVPWLNRELNSLLQNQPDHVQLVIEIIMGLIKSHSIDSEDFYQHVYPYVGRHTRHFMHEFSCFAKSPYNMIAYDAQVVYQPGPVTLDSDSNDSTAEIDDEFLDEIIDIEDENSNPRSPQVDRRINHPFSSVSNLSPLFRSVRDILEAESPVSSMTLPLSVSGWDSPTPGPSWMSLGADLELPIPNTTENIPVEGNRASSPIDIASTSDSDSDSTQSADSNGSDIVFVKVDKPWEERSPIMLSSDSSDVERNFFLDFEHKHYNKKKKVKKEHKKHKENKKDSRENSKDRHKHKKRKKHHSSDKSRRHSSKHRDSCSSISSSKHGEQSTSKTNNSQANLDKSSEIVINTEKYHHKKLRKHKNDGQKHKSKSSKKLKSVIVLPTAGNNEIQKSVNRSLSSECLFPSALALINQTSTSSSQSVSPYKKHSSGHKKSSKLIDIVPKLLDKLNSDSNKPEVQTSLLTSSDHIMTSTVTSCTPNNLFVPFLTQTSDKNDLQKSRLDEPETESNSTTNVTRESAPYHIDDSILSLENSRRCLKCGLLYIPELLDSFDICFTCKKKKVCETESRGFSNVFSELFQDNIFASTASNTNTRKNQENDNQDNTDTKSCQETSENFVIQEGTESSLRPVLNQVDLTSINGPLLDISESESDECELIVTKSDSMNTHKNDLENPLCIDITKQIHDDDLNLQSTGRRADTNVKSLLQDNTVSDTSKIVNNNPSNTSQSVTMAANSSLPWIISNSPTPSSENWLGFKAPSSSLHSSQSTLQPIFPYSIPSIYSFPSNIYAGHRQPIYSNSDFLSGYSSRNCSSFINDLHADNCTQKKPVFIDLDDHKETITTSALPVFSSEKICLSDSEDSTSADPENVCARTGLVNSQNVTSTQNLLLLNDSTDMTEEDLSDDETAYEMDTDQDCCEHDTDQDGCERDTDQDGCERDTDQDGCERDTDQDGCERDTDQDGCERDTDQDSESDTNKIRPNDECNSQSEKYACSGNVINDVDMTSTSEWLEDAFKRKENQSTLNTQEKKDYKKEKLEGEKRDEENELSTSDLDCEMSTQVSEVPSSLDKKLEGMTEFSSSVLQGIEKDNRLTFHNILSEAKCGNSSNVNDCIETEEESKLSPSNQSKVDSSDSNIDSLPHSLEFNTDNFPQSNSLFVHNSEYQMDNLVSNMNGNLNSIDEFEIDSLRANSASINSKDNLYKFMYENGCNRGVRSPTSVTMETDPVENIEMNYDSSMSKPFSIPLFPFEAISGSYVSDSITQGSTVISPELNNQLPSADSEQRSDDDKRDENGQDNKDNDDQLTITDDLQDTTNDTENLIGSNLTEFSSESDRENDFTNGSDDSSSSKTVKFRVDILHSERDLSNNFANIFESSDSN</sequence>
<dbReference type="EMBL" id="CAJPWZ010001208">
    <property type="protein sequence ID" value="CAG2209660.1"/>
    <property type="molecule type" value="Genomic_DNA"/>
</dbReference>
<proteinExistence type="predicted"/>